<keyword evidence="1" id="KW-0472">Membrane</keyword>
<dbReference type="PANTHER" id="PTHR37841:SF1">
    <property type="entry name" value="DUF3298 DOMAIN-CONTAINING PROTEIN"/>
    <property type="match status" value="1"/>
</dbReference>
<dbReference type="PANTHER" id="PTHR37841">
    <property type="entry name" value="GLR2918 PROTEIN"/>
    <property type="match status" value="1"/>
</dbReference>
<protein>
    <submittedName>
        <fullName evidence="2">WG repeat-containing protein</fullName>
    </submittedName>
</protein>
<name>A0A9D9HHN2_9BACT</name>
<reference evidence="2" key="1">
    <citation type="submission" date="2020-10" db="EMBL/GenBank/DDBJ databases">
        <authorList>
            <person name="Gilroy R."/>
        </authorList>
    </citation>
    <scope>NUCLEOTIDE SEQUENCE</scope>
    <source>
        <strain evidence="2">B1-20833</strain>
    </source>
</reference>
<proteinExistence type="predicted"/>
<organism evidence="2 3">
    <name type="scientific">Candidatus Cryptobacteroides intestinavium</name>
    <dbReference type="NCBI Taxonomy" id="2840766"/>
    <lineage>
        <taxon>Bacteria</taxon>
        <taxon>Pseudomonadati</taxon>
        <taxon>Bacteroidota</taxon>
        <taxon>Bacteroidia</taxon>
        <taxon>Bacteroidales</taxon>
        <taxon>Candidatus Cryptobacteroides</taxon>
    </lineage>
</organism>
<keyword evidence="1" id="KW-0812">Transmembrane</keyword>
<dbReference type="Pfam" id="PF14903">
    <property type="entry name" value="WG_beta_rep"/>
    <property type="match status" value="2"/>
</dbReference>
<dbReference type="Proteomes" id="UP000823661">
    <property type="component" value="Unassembled WGS sequence"/>
</dbReference>
<evidence type="ECO:0000313" key="3">
    <source>
        <dbReference type="Proteomes" id="UP000823661"/>
    </source>
</evidence>
<dbReference type="AlphaFoldDB" id="A0A9D9HHN2"/>
<evidence type="ECO:0000313" key="2">
    <source>
        <dbReference type="EMBL" id="MBO8452071.1"/>
    </source>
</evidence>
<sequence length="390" mass="44987">MKKRISFRLFCTVVWRGICQAAGRIGRFFGYRDGSGFGKVVWRIFAGSAALVVLYIAVCLIYLFGRNVIYDRWIGPMTDTRYWEERHISNDIVYQWQYRHKARRLYNEATGEVLMRNIEWVAVSDDKDSLAVFAKGGKRGYLNRFTGEVVIPADKYTRAWVFSEGLAAVEKDGRLLFIDHSGNEVIDKGFSIYFNNPGYAFHNGYCILHEPVCGKVGLIDREGSWALEPEYDNIFNSEGFWQVEKDGLEGLFTSDLDTMFAVSQKSINIYMDMIEVGYADHTSRLYDFDGNIIVDFRIDRVENLLYQTEDFRICPEGEDEGTVYDPGYAVADCMKYTVYEDGCTEYCGLMDRRGRRITPPDYISIEAIARDRYLCRPHGVILDDRGMRVD</sequence>
<gene>
    <name evidence="2" type="ORF">IAC06_04200</name>
</gene>
<evidence type="ECO:0000256" key="1">
    <source>
        <dbReference type="SAM" id="Phobius"/>
    </source>
</evidence>
<keyword evidence="1" id="KW-1133">Transmembrane helix</keyword>
<dbReference type="InterPro" id="IPR032774">
    <property type="entry name" value="WG_beta_rep"/>
</dbReference>
<reference evidence="2" key="2">
    <citation type="journal article" date="2021" name="PeerJ">
        <title>Extensive microbial diversity within the chicken gut microbiome revealed by metagenomics and culture.</title>
        <authorList>
            <person name="Gilroy R."/>
            <person name="Ravi A."/>
            <person name="Getino M."/>
            <person name="Pursley I."/>
            <person name="Horton D.L."/>
            <person name="Alikhan N.F."/>
            <person name="Baker D."/>
            <person name="Gharbi K."/>
            <person name="Hall N."/>
            <person name="Watson M."/>
            <person name="Adriaenssens E.M."/>
            <person name="Foster-Nyarko E."/>
            <person name="Jarju S."/>
            <person name="Secka A."/>
            <person name="Antonio M."/>
            <person name="Oren A."/>
            <person name="Chaudhuri R.R."/>
            <person name="La Ragione R."/>
            <person name="Hildebrand F."/>
            <person name="Pallen M.J."/>
        </authorList>
    </citation>
    <scope>NUCLEOTIDE SEQUENCE</scope>
    <source>
        <strain evidence="2">B1-20833</strain>
    </source>
</reference>
<dbReference type="EMBL" id="JADIMI010000040">
    <property type="protein sequence ID" value="MBO8452071.1"/>
    <property type="molecule type" value="Genomic_DNA"/>
</dbReference>
<accession>A0A9D9HHN2</accession>
<comment type="caution">
    <text evidence="2">The sequence shown here is derived from an EMBL/GenBank/DDBJ whole genome shotgun (WGS) entry which is preliminary data.</text>
</comment>
<feature type="transmembrane region" description="Helical" evidence="1">
    <location>
        <begin position="40"/>
        <end position="64"/>
    </location>
</feature>